<dbReference type="AlphaFoldDB" id="A0A955ECA4"/>
<feature type="transmembrane region" description="Helical" evidence="10">
    <location>
        <begin position="301"/>
        <end position="320"/>
    </location>
</feature>
<keyword evidence="4 9" id="KW-0808">Transferase</keyword>
<sequence>MVFSSSTFLFLFFPIVLYIYVLLPFKYKNAWLLSASLVFYYWGEQNYTLVMISSIVLNYIAARLIGQKGKFTNVILLGTIAANLAILVFFKYTGFLLTNLNEIVNVPPRLLNYSLKIPLVAGISFYTFQAISYLFDVKNGLKPKKDITIVALYISMFPQLIAGPIVRYSDVEAQLTTRWTSLDKFIMGIERFIVGLAKKVLIADTIASIVDPIFSVNPATLSPTYAWIGIVGYAIQIYFDFSGYSDMAIGLGHMFGFTFLENFNYPYISKTVTEFWRRWHISLSSWFRDYLYIPLGGNRKGIVRTYINLLTVFILCGLWHGASWNFLVWGLWHGGFLVIEKMGLLKILEKTPKVVRHIYTMLVVLIGWVFFRAETLTDAIQYIKALFTIKTSTQFFYLSSEIYLALILGVLFSTPIIHYFNAKSPLILKYAVLLVTFFITIIYVASSTYSPFIYYRF</sequence>
<feature type="transmembrane region" description="Helical" evidence="10">
    <location>
        <begin position="45"/>
        <end position="62"/>
    </location>
</feature>
<dbReference type="InterPro" id="IPR004299">
    <property type="entry name" value="MBOAT_fam"/>
</dbReference>
<keyword evidence="7 9" id="KW-0472">Membrane</keyword>
<dbReference type="InterPro" id="IPR024194">
    <property type="entry name" value="Ac/AlaTfrase_AlgI/DltB"/>
</dbReference>
<reference evidence="11" key="2">
    <citation type="journal article" date="2021" name="Microbiome">
        <title>Successional dynamics and alternative stable states in a saline activated sludge microbial community over 9 years.</title>
        <authorList>
            <person name="Wang Y."/>
            <person name="Ye J."/>
            <person name="Ju F."/>
            <person name="Liu L."/>
            <person name="Boyd J.A."/>
            <person name="Deng Y."/>
            <person name="Parks D.H."/>
            <person name="Jiang X."/>
            <person name="Yin X."/>
            <person name="Woodcroft B.J."/>
            <person name="Tyson G.W."/>
            <person name="Hugenholtz P."/>
            <person name="Polz M.F."/>
            <person name="Zhang T."/>
        </authorList>
    </citation>
    <scope>NUCLEOTIDE SEQUENCE</scope>
    <source>
        <strain evidence="11">HKST-UBA79</strain>
    </source>
</reference>
<dbReference type="Proteomes" id="UP000740557">
    <property type="component" value="Unassembled WGS sequence"/>
</dbReference>
<feature type="transmembrane region" description="Helical" evidence="10">
    <location>
        <begin position="224"/>
        <end position="241"/>
    </location>
</feature>
<evidence type="ECO:0000256" key="6">
    <source>
        <dbReference type="ARBA" id="ARBA00022989"/>
    </source>
</evidence>
<dbReference type="InterPro" id="IPR028362">
    <property type="entry name" value="AlgI"/>
</dbReference>
<feature type="transmembrane region" description="Helical" evidence="10">
    <location>
        <begin position="147"/>
        <end position="166"/>
    </location>
</feature>
<comment type="caution">
    <text evidence="11">The sequence shown here is derived from an EMBL/GenBank/DDBJ whole genome shotgun (WGS) entry which is preliminary data.</text>
</comment>
<dbReference type="GO" id="GO:0005886">
    <property type="term" value="C:plasma membrane"/>
    <property type="evidence" value="ECO:0007669"/>
    <property type="project" value="UniProtKB-SubCell"/>
</dbReference>
<evidence type="ECO:0000256" key="8">
    <source>
        <dbReference type="ARBA" id="ARBA00023315"/>
    </source>
</evidence>
<proteinExistence type="inferred from homology"/>
<dbReference type="PIRSF" id="PIRSF016636">
    <property type="entry name" value="AlgI_DltB"/>
    <property type="match status" value="1"/>
</dbReference>
<feature type="transmembrane region" description="Helical" evidence="10">
    <location>
        <begin position="7"/>
        <end position="25"/>
    </location>
</feature>
<reference evidence="11" key="1">
    <citation type="submission" date="2020-04" db="EMBL/GenBank/DDBJ databases">
        <authorList>
            <person name="Zhang T."/>
        </authorList>
    </citation>
    <scope>NUCLEOTIDE SEQUENCE</scope>
    <source>
        <strain evidence="11">HKST-UBA79</strain>
    </source>
</reference>
<evidence type="ECO:0000256" key="7">
    <source>
        <dbReference type="ARBA" id="ARBA00023136"/>
    </source>
</evidence>
<keyword evidence="3 9" id="KW-1003">Cell membrane</keyword>
<feature type="transmembrane region" description="Helical" evidence="10">
    <location>
        <begin position="354"/>
        <end position="371"/>
    </location>
</feature>
<dbReference type="GO" id="GO:0042121">
    <property type="term" value="P:alginic acid biosynthetic process"/>
    <property type="evidence" value="ECO:0007669"/>
    <property type="project" value="InterPro"/>
</dbReference>
<dbReference type="GO" id="GO:0016746">
    <property type="term" value="F:acyltransferase activity"/>
    <property type="evidence" value="ECO:0007669"/>
    <property type="project" value="UniProtKB-KW"/>
</dbReference>
<dbReference type="InterPro" id="IPR051085">
    <property type="entry name" value="MB_O-acyltransferase"/>
</dbReference>
<feature type="transmembrane region" description="Helical" evidence="10">
    <location>
        <begin position="402"/>
        <end position="420"/>
    </location>
</feature>
<keyword evidence="5 10" id="KW-0812">Transmembrane</keyword>
<dbReference type="PIRSF" id="PIRSF500217">
    <property type="entry name" value="AlgI"/>
    <property type="match status" value="1"/>
</dbReference>
<comment type="similarity">
    <text evidence="2 9">Belongs to the membrane-bound acyltransferase family.</text>
</comment>
<dbReference type="EMBL" id="JAGQNX010000063">
    <property type="protein sequence ID" value="MCA9308307.1"/>
    <property type="molecule type" value="Genomic_DNA"/>
</dbReference>
<evidence type="ECO:0000256" key="9">
    <source>
        <dbReference type="PIRNR" id="PIRNR016636"/>
    </source>
</evidence>
<comment type="subcellular location">
    <subcellularLocation>
        <location evidence="1">Cell membrane</location>
        <topology evidence="1">Multi-pass membrane protein</topology>
    </subcellularLocation>
</comment>
<evidence type="ECO:0000256" key="3">
    <source>
        <dbReference type="ARBA" id="ARBA00022475"/>
    </source>
</evidence>
<evidence type="ECO:0000256" key="2">
    <source>
        <dbReference type="ARBA" id="ARBA00010323"/>
    </source>
</evidence>
<keyword evidence="8 9" id="KW-0012">Acyltransferase</keyword>
<evidence type="ECO:0000313" key="11">
    <source>
        <dbReference type="EMBL" id="MCA9308307.1"/>
    </source>
</evidence>
<gene>
    <name evidence="11" type="ORF">KC980_02230</name>
</gene>
<accession>A0A955ECA4</accession>
<evidence type="ECO:0000256" key="1">
    <source>
        <dbReference type="ARBA" id="ARBA00004651"/>
    </source>
</evidence>
<feature type="transmembrane region" description="Helical" evidence="10">
    <location>
        <begin position="117"/>
        <end position="135"/>
    </location>
</feature>
<evidence type="ECO:0000256" key="5">
    <source>
        <dbReference type="ARBA" id="ARBA00022692"/>
    </source>
</evidence>
<dbReference type="Pfam" id="PF03062">
    <property type="entry name" value="MBOAT"/>
    <property type="match status" value="1"/>
</dbReference>
<keyword evidence="6 10" id="KW-1133">Transmembrane helix</keyword>
<protein>
    <submittedName>
        <fullName evidence="11">MBOAT family protein</fullName>
    </submittedName>
</protein>
<feature type="transmembrane region" description="Helical" evidence="10">
    <location>
        <begin position="427"/>
        <end position="446"/>
    </location>
</feature>
<name>A0A955ECA4_UNCKA</name>
<feature type="transmembrane region" description="Helical" evidence="10">
    <location>
        <begin position="74"/>
        <end position="97"/>
    </location>
</feature>
<dbReference type="PANTHER" id="PTHR13285">
    <property type="entry name" value="ACYLTRANSFERASE"/>
    <property type="match status" value="1"/>
</dbReference>
<organism evidence="11 12">
    <name type="scientific">candidate division WWE3 bacterium</name>
    <dbReference type="NCBI Taxonomy" id="2053526"/>
    <lineage>
        <taxon>Bacteria</taxon>
        <taxon>Katanobacteria</taxon>
    </lineage>
</organism>
<evidence type="ECO:0000256" key="10">
    <source>
        <dbReference type="SAM" id="Phobius"/>
    </source>
</evidence>
<dbReference type="PANTHER" id="PTHR13285:SF23">
    <property type="entry name" value="TEICHOIC ACID D-ALANYLTRANSFERASE"/>
    <property type="match status" value="1"/>
</dbReference>
<evidence type="ECO:0000256" key="4">
    <source>
        <dbReference type="ARBA" id="ARBA00022679"/>
    </source>
</evidence>
<evidence type="ECO:0000313" key="12">
    <source>
        <dbReference type="Proteomes" id="UP000740557"/>
    </source>
</evidence>